<dbReference type="PANTHER" id="PTHR36234">
    <property type="entry name" value="LYSYL ENDOPEPTIDASE"/>
    <property type="match status" value="1"/>
</dbReference>
<dbReference type="InterPro" id="IPR013783">
    <property type="entry name" value="Ig-like_fold"/>
</dbReference>
<dbReference type="InterPro" id="IPR007280">
    <property type="entry name" value="Peptidase_C_arc/bac"/>
</dbReference>
<dbReference type="InterPro" id="IPR043504">
    <property type="entry name" value="Peptidase_S1_PA_chymotrypsin"/>
</dbReference>
<organism evidence="4 5">
    <name type="scientific">Luteimonas yindakuii</name>
    <dbReference type="NCBI Taxonomy" id="2565782"/>
    <lineage>
        <taxon>Bacteria</taxon>
        <taxon>Pseudomonadati</taxon>
        <taxon>Pseudomonadota</taxon>
        <taxon>Gammaproteobacteria</taxon>
        <taxon>Lysobacterales</taxon>
        <taxon>Lysobacteraceae</taxon>
        <taxon>Luteimonas</taxon>
    </lineage>
</organism>
<keyword evidence="5" id="KW-1185">Reference proteome</keyword>
<feature type="region of interest" description="Disordered" evidence="2">
    <location>
        <begin position="1"/>
        <end position="28"/>
    </location>
</feature>
<dbReference type="SUPFAM" id="SSF49299">
    <property type="entry name" value="PKD domain"/>
    <property type="match status" value="1"/>
</dbReference>
<dbReference type="InterPro" id="IPR009003">
    <property type="entry name" value="Peptidase_S1_PA"/>
</dbReference>
<sequence length="692" mass="73413">MPVRAAPAARTDRAPRAAGTAHSTPQQRMDLTMKRWIGMLLAGSVSAAGADAVAGERPAAFDHRLPAEHTVEVRTMPRVDNARLLAEDLRDRAPRRDAPVRFATPHRVSITPVDAGDWDQLDADTLVWRLRVESKGALSLNFGFDEYRMPAGGHMLIYPAGLPRGADPAAIRTFTAADNKPHGALWTPVVPGDHAVIEVVVPKDRADQLRLRIGSVNHDYVGFGRLARAGSLEQATGVSGSCNIDVACPAGDDWRQQIPAVGAYSRFGTLYCTGSLVNNTANDRSMYFLTAHHCGMGTADAAASIVVYWNYENSTCRTPGSAASGANGDGSMAQNQTGATVKATWATSDFTLLELDEPANPEFNLSWNGWDRRDITFNGATGIHHPRVAEKRITHSGNPLLIQGYLGNAGSSHLKVQWNPQGTTEGGSSGSPMFSPDKRVIGQLHGGYASCSTTGDQHVDWYGRVHTSWAGGGTDATRLSSWLDPVGTGAQFIDGIGGAGQPGNPVAGFSWTVDDATLTVAFTDTSTDDGDIVAWSWDFGDGTTSDEADPVKTYDEAGVYTVTLTVTDDEGNSNSRSQPVDVGDTGPEAIELLNQTPVRGVAGAAGEELLYRIDVPAGASGPLSILTSGGSGNLSLYVSYEAEPTQDDHDARSARPGNSESVRIANPQAGSYYIKLVGETAFANVTLQARHN</sequence>
<name>A0A4Z1RKH9_9GAMM</name>
<dbReference type="Pfam" id="PF18911">
    <property type="entry name" value="PKD_4"/>
    <property type="match status" value="1"/>
</dbReference>
<evidence type="ECO:0000313" key="4">
    <source>
        <dbReference type="EMBL" id="TKS54639.1"/>
    </source>
</evidence>
<dbReference type="AlphaFoldDB" id="A0A4Z1RKH9"/>
<dbReference type="InterPro" id="IPR000601">
    <property type="entry name" value="PKD_dom"/>
</dbReference>
<dbReference type="Proteomes" id="UP000298681">
    <property type="component" value="Unassembled WGS sequence"/>
</dbReference>
<dbReference type="SUPFAM" id="SSF50494">
    <property type="entry name" value="Trypsin-like serine proteases"/>
    <property type="match status" value="1"/>
</dbReference>
<gene>
    <name evidence="4" type="ORF">E4582_07640</name>
</gene>
<comment type="cofactor">
    <cofactor evidence="1">
        <name>Ca(2+)</name>
        <dbReference type="ChEBI" id="CHEBI:29108"/>
    </cofactor>
</comment>
<proteinExistence type="predicted"/>
<dbReference type="SMART" id="SM00089">
    <property type="entry name" value="PKD"/>
    <property type="match status" value="1"/>
</dbReference>
<protein>
    <submittedName>
        <fullName evidence="4">PKD domain-containing protein</fullName>
    </submittedName>
</protein>
<evidence type="ECO:0000313" key="5">
    <source>
        <dbReference type="Proteomes" id="UP000298681"/>
    </source>
</evidence>
<evidence type="ECO:0000259" key="3">
    <source>
        <dbReference type="PROSITE" id="PS50093"/>
    </source>
</evidence>
<dbReference type="Gene3D" id="2.40.10.10">
    <property type="entry name" value="Trypsin-like serine proteases"/>
    <property type="match status" value="2"/>
</dbReference>
<dbReference type="PROSITE" id="PS50093">
    <property type="entry name" value="PKD"/>
    <property type="match status" value="1"/>
</dbReference>
<feature type="domain" description="PKD" evidence="3">
    <location>
        <begin position="516"/>
        <end position="582"/>
    </location>
</feature>
<accession>A0A4Z1RKH9</accession>
<dbReference type="InterPro" id="IPR022409">
    <property type="entry name" value="PKD/Chitinase_dom"/>
</dbReference>
<dbReference type="InterPro" id="IPR035986">
    <property type="entry name" value="PKD_dom_sf"/>
</dbReference>
<dbReference type="Pfam" id="PF04151">
    <property type="entry name" value="PPC"/>
    <property type="match status" value="1"/>
</dbReference>
<evidence type="ECO:0000256" key="1">
    <source>
        <dbReference type="ARBA" id="ARBA00001913"/>
    </source>
</evidence>
<dbReference type="Gene3D" id="2.60.40.10">
    <property type="entry name" value="Immunoglobulins"/>
    <property type="match status" value="1"/>
</dbReference>
<dbReference type="Gene3D" id="2.60.120.380">
    <property type="match status" value="1"/>
</dbReference>
<dbReference type="PANTHER" id="PTHR36234:SF5">
    <property type="entry name" value="LYSYL ENDOPEPTIDASE"/>
    <property type="match status" value="1"/>
</dbReference>
<evidence type="ECO:0000256" key="2">
    <source>
        <dbReference type="SAM" id="MobiDB-lite"/>
    </source>
</evidence>
<reference evidence="4 5" key="1">
    <citation type="submission" date="2019-01" db="EMBL/GenBank/DDBJ databases">
        <authorList>
            <person name="Zhang S."/>
        </authorList>
    </citation>
    <scope>NUCLEOTIDE SEQUENCE [LARGE SCALE GENOMIC DNA]</scope>
    <source>
        <strain evidence="4 5">1626</strain>
    </source>
</reference>
<dbReference type="EMBL" id="SPUH01000001">
    <property type="protein sequence ID" value="TKS54639.1"/>
    <property type="molecule type" value="Genomic_DNA"/>
</dbReference>
<comment type="caution">
    <text evidence="4">The sequence shown here is derived from an EMBL/GenBank/DDBJ whole genome shotgun (WGS) entry which is preliminary data.</text>
</comment>
<feature type="region of interest" description="Disordered" evidence="2">
    <location>
        <begin position="643"/>
        <end position="663"/>
    </location>
</feature>
<dbReference type="CDD" id="cd00146">
    <property type="entry name" value="PKD"/>
    <property type="match status" value="1"/>
</dbReference>